<dbReference type="InterPro" id="IPR039537">
    <property type="entry name" value="Retrotran_Ty1/copia-like"/>
</dbReference>
<sequence length="103" mass="12097">MITNVFQAQIKCFKADEGGEFHKLEPYLTKHGIPFRYFRPATPQQNGVAERKHRHVAEKMRCLLFQSQLPLVFWVEALHYAIFLINRLPSPSLSHKSPYQILF</sequence>
<dbReference type="EMBL" id="BAABME010020595">
    <property type="protein sequence ID" value="GAA0160871.1"/>
    <property type="molecule type" value="Genomic_DNA"/>
</dbReference>
<dbReference type="InterPro" id="IPR012337">
    <property type="entry name" value="RNaseH-like_sf"/>
</dbReference>
<gene>
    <name evidence="2" type="ORF">LIER_39123</name>
</gene>
<dbReference type="InterPro" id="IPR036397">
    <property type="entry name" value="RNaseH_sf"/>
</dbReference>
<comment type="caution">
    <text evidence="2">The sequence shown here is derived from an EMBL/GenBank/DDBJ whole genome shotgun (WGS) entry which is preliminary data.</text>
</comment>
<dbReference type="PROSITE" id="PS50994">
    <property type="entry name" value="INTEGRASE"/>
    <property type="match status" value="1"/>
</dbReference>
<dbReference type="Gene3D" id="3.30.420.10">
    <property type="entry name" value="Ribonuclease H-like superfamily/Ribonuclease H"/>
    <property type="match status" value="1"/>
</dbReference>
<reference evidence="2 3" key="1">
    <citation type="submission" date="2024-01" db="EMBL/GenBank/DDBJ databases">
        <title>The complete chloroplast genome sequence of Lithospermum erythrorhizon: insights into the phylogenetic relationship among Boraginaceae species and the maternal lineages of purple gromwells.</title>
        <authorList>
            <person name="Okada T."/>
            <person name="Watanabe K."/>
        </authorList>
    </citation>
    <scope>NUCLEOTIDE SEQUENCE [LARGE SCALE GENOMIC DNA]</scope>
</reference>
<evidence type="ECO:0000313" key="3">
    <source>
        <dbReference type="Proteomes" id="UP001454036"/>
    </source>
</evidence>
<organism evidence="2 3">
    <name type="scientific">Lithospermum erythrorhizon</name>
    <name type="common">Purple gromwell</name>
    <name type="synonym">Lithospermum officinale var. erythrorhizon</name>
    <dbReference type="NCBI Taxonomy" id="34254"/>
    <lineage>
        <taxon>Eukaryota</taxon>
        <taxon>Viridiplantae</taxon>
        <taxon>Streptophyta</taxon>
        <taxon>Embryophyta</taxon>
        <taxon>Tracheophyta</taxon>
        <taxon>Spermatophyta</taxon>
        <taxon>Magnoliopsida</taxon>
        <taxon>eudicotyledons</taxon>
        <taxon>Gunneridae</taxon>
        <taxon>Pentapetalae</taxon>
        <taxon>asterids</taxon>
        <taxon>lamiids</taxon>
        <taxon>Boraginales</taxon>
        <taxon>Boraginaceae</taxon>
        <taxon>Boraginoideae</taxon>
        <taxon>Lithospermeae</taxon>
        <taxon>Lithospermum</taxon>
    </lineage>
</organism>
<dbReference type="AlphaFoldDB" id="A0AAV3QC51"/>
<dbReference type="GO" id="GO:0003676">
    <property type="term" value="F:nucleic acid binding"/>
    <property type="evidence" value="ECO:0007669"/>
    <property type="project" value="InterPro"/>
</dbReference>
<proteinExistence type="predicted"/>
<dbReference type="GO" id="GO:0015074">
    <property type="term" value="P:DNA integration"/>
    <property type="evidence" value="ECO:0007669"/>
    <property type="project" value="InterPro"/>
</dbReference>
<dbReference type="PANTHER" id="PTHR42648">
    <property type="entry name" value="TRANSPOSASE, PUTATIVE-RELATED"/>
    <property type="match status" value="1"/>
</dbReference>
<accession>A0AAV3QC51</accession>
<dbReference type="SUPFAM" id="SSF53098">
    <property type="entry name" value="Ribonuclease H-like"/>
    <property type="match status" value="1"/>
</dbReference>
<dbReference type="PANTHER" id="PTHR42648:SF26">
    <property type="entry name" value="INTEGRASE CATALYTIC DOMAIN-CONTAINING PROTEIN"/>
    <property type="match status" value="1"/>
</dbReference>
<keyword evidence="3" id="KW-1185">Reference proteome</keyword>
<name>A0AAV3QC51_LITER</name>
<feature type="domain" description="Integrase catalytic" evidence="1">
    <location>
        <begin position="1"/>
        <end position="103"/>
    </location>
</feature>
<protein>
    <recommendedName>
        <fullName evidence="1">Integrase catalytic domain-containing protein</fullName>
    </recommendedName>
</protein>
<dbReference type="Proteomes" id="UP001454036">
    <property type="component" value="Unassembled WGS sequence"/>
</dbReference>
<evidence type="ECO:0000313" key="2">
    <source>
        <dbReference type="EMBL" id="GAA0160871.1"/>
    </source>
</evidence>
<dbReference type="InterPro" id="IPR001584">
    <property type="entry name" value="Integrase_cat-core"/>
</dbReference>
<evidence type="ECO:0000259" key="1">
    <source>
        <dbReference type="PROSITE" id="PS50994"/>
    </source>
</evidence>